<accession>A0A5J4S204</accession>
<name>A0A5J4S204_9ZZZZ</name>
<dbReference type="PROSITE" id="PS51257">
    <property type="entry name" value="PROKAR_LIPOPROTEIN"/>
    <property type="match status" value="1"/>
</dbReference>
<gene>
    <name evidence="1" type="ORF">EZS27_012312</name>
</gene>
<comment type="caution">
    <text evidence="1">The sequence shown here is derived from an EMBL/GenBank/DDBJ whole genome shotgun (WGS) entry which is preliminary data.</text>
</comment>
<proteinExistence type="predicted"/>
<reference evidence="1" key="1">
    <citation type="submission" date="2019-03" db="EMBL/GenBank/DDBJ databases">
        <title>Single cell metagenomics reveals metabolic interactions within the superorganism composed of flagellate Streblomastix strix and complex community of Bacteroidetes bacteria on its surface.</title>
        <authorList>
            <person name="Treitli S.C."/>
            <person name="Kolisko M."/>
            <person name="Husnik F."/>
            <person name="Keeling P."/>
            <person name="Hampl V."/>
        </authorList>
    </citation>
    <scope>NUCLEOTIDE SEQUENCE</scope>
    <source>
        <strain evidence="1">STM</strain>
    </source>
</reference>
<sequence>MKSIFSNTSFWGLNTLLGLFICVMSFTSCDDNDSNEDSPITVTKVYLEDASSSSVPDREVTYARLGQLLRLEGAGFTGLKRVYINGYSTYFNPVFLSDNSMLIT</sequence>
<evidence type="ECO:0000313" key="1">
    <source>
        <dbReference type="EMBL" id="KAA6339768.1"/>
    </source>
</evidence>
<dbReference type="AlphaFoldDB" id="A0A5J4S204"/>
<organism evidence="1">
    <name type="scientific">termite gut metagenome</name>
    <dbReference type="NCBI Taxonomy" id="433724"/>
    <lineage>
        <taxon>unclassified sequences</taxon>
        <taxon>metagenomes</taxon>
        <taxon>organismal metagenomes</taxon>
    </lineage>
</organism>
<dbReference type="EMBL" id="SNRY01000509">
    <property type="protein sequence ID" value="KAA6339768.1"/>
    <property type="molecule type" value="Genomic_DNA"/>
</dbReference>
<protein>
    <submittedName>
        <fullName evidence="1">Uncharacterized protein</fullName>
    </submittedName>
</protein>
<dbReference type="InterPro" id="IPR013783">
    <property type="entry name" value="Ig-like_fold"/>
</dbReference>
<dbReference type="Gene3D" id="2.60.40.10">
    <property type="entry name" value="Immunoglobulins"/>
    <property type="match status" value="1"/>
</dbReference>